<name>K5BDL2_MYCHD</name>
<dbReference type="eggNOG" id="ENOG5032A3P">
    <property type="taxonomic scope" value="Bacteria"/>
</dbReference>
<sequence length="120" mass="11603">MFVAGVICLCAAALTAALGAYLLARRTPADPVRQLLRAVAPAQLAAAVMLAAGGLVALSGQPVGPVVLAVCVMGAVATVAAGCWQAAKTAALRQADTRSDCAGSCAACVNSCQTSGASSG</sequence>
<proteinExistence type="predicted"/>
<dbReference type="Proteomes" id="UP000006265">
    <property type="component" value="Unassembled WGS sequence"/>
</dbReference>
<protein>
    <submittedName>
        <fullName evidence="1">Putative membrane protein</fullName>
    </submittedName>
</protein>
<organism evidence="1 2">
    <name type="scientific">Mycolicibacterium hassiacum (strain DSM 44199 / CIP 105218 / JCM 12690 / 3849)</name>
    <name type="common">Mycobacterium hassiacum</name>
    <dbReference type="NCBI Taxonomy" id="1122247"/>
    <lineage>
        <taxon>Bacteria</taxon>
        <taxon>Bacillati</taxon>
        <taxon>Actinomycetota</taxon>
        <taxon>Actinomycetes</taxon>
        <taxon>Mycobacteriales</taxon>
        <taxon>Mycobacteriaceae</taxon>
        <taxon>Mycolicibacterium</taxon>
    </lineage>
</organism>
<gene>
    <name evidence="1" type="ORF">C731_0011</name>
</gene>
<dbReference type="EMBL" id="AMRA01000001">
    <property type="protein sequence ID" value="EKF25945.1"/>
    <property type="molecule type" value="Genomic_DNA"/>
</dbReference>
<evidence type="ECO:0000313" key="1">
    <source>
        <dbReference type="EMBL" id="EKF25945.1"/>
    </source>
</evidence>
<accession>K5BDL2</accession>
<dbReference type="STRING" id="1122247.GCA_000379865_00781"/>
<keyword evidence="2" id="KW-1185">Reference proteome</keyword>
<evidence type="ECO:0000313" key="2">
    <source>
        <dbReference type="Proteomes" id="UP000006265"/>
    </source>
</evidence>
<reference evidence="1 2" key="1">
    <citation type="journal article" date="2012" name="J. Bacteriol.">
        <title>Genome sequence of Mycobacterium hassiacum DSM 44199, a rare source of heat-stable mycobacterial proteins.</title>
        <authorList>
            <person name="Tiago I."/>
            <person name="Maranha A."/>
            <person name="Mendes V."/>
            <person name="Alarico S."/>
            <person name="Moynihan P.J."/>
            <person name="Clarke A.J."/>
            <person name="Macedo-Ribeiro S."/>
            <person name="Pereira P.J."/>
            <person name="Empadinhas N."/>
        </authorList>
    </citation>
    <scope>NUCLEOTIDE SEQUENCE [LARGE SCALE GENOMIC DNA]</scope>
    <source>
        <strain evidence="2">DSM 44199 / CIP 105218 / JCM 12690 / 3849</strain>
    </source>
</reference>
<dbReference type="RefSeq" id="WP_005623044.1">
    <property type="nucleotide sequence ID" value="NZ_AMRA01000001.1"/>
</dbReference>
<dbReference type="AlphaFoldDB" id="K5BDL2"/>
<dbReference type="OrthoDB" id="4753342at2"/>
<comment type="caution">
    <text evidence="1">The sequence shown here is derived from an EMBL/GenBank/DDBJ whole genome shotgun (WGS) entry which is preliminary data.</text>
</comment>
<dbReference type="PATRIC" id="fig|1122247.3.peg.11"/>